<accession>A0A1H2SQQ8</accession>
<name>A0A1H2SQQ8_9PSEU</name>
<dbReference type="RefSeq" id="WP_093260999.1">
    <property type="nucleotide sequence ID" value="NZ_FNOK01000002.1"/>
</dbReference>
<sequence>MRKSLRALGVTAALGVLLVAAQPALAQQAPPQPPFEVPAKFAAQRIQWAPCFPPELPPDLPPGSERLQCGAMTAPMDWHNPDNGKEISIAVTRLSPADGPRDRALFTNPGGPGGAGLGMPLAMLNMGIPEVMNAFDVYGIDVRGTGNSSTVSCGPMDAVAGTDVKDRSPESIKVLMDVSQQLAAGCQERSGELGRYVTTEQTVADFDLLRQVEQREKINWYGVSGGTWLGAYLATYIPQSVDKVVLDSNAEFTGSWQEVFGWQPMAFERRWREDVLPWLAAHDADYHLGTDPQQVQATVDELRAALKADPLPSPDGPPVDHNALDVVVIQSMYSKFSFPRLGATLAALREGAGEAAPVLAQARARVMPMQAADPVDSQTATLYSIRCNDTKFRGSPESVVAQSGVEGRLFPTMGYYTIVQPCLFWERPDVNLPKPTGKGLPPVLMLQSENDPATAWEGAELAHRKFQGSRMITVRGEGDHGVFGIGNACVDDATTAYLLDGVVPGRDLTCQGVPAPEPAGMRSLESSGRSLLDELDRLSDVLG</sequence>
<keyword evidence="1" id="KW-0732">Signal</keyword>
<dbReference type="EMBL" id="FNOK01000002">
    <property type="protein sequence ID" value="SDW33384.1"/>
    <property type="molecule type" value="Genomic_DNA"/>
</dbReference>
<dbReference type="Gene3D" id="3.40.50.1820">
    <property type="entry name" value="alpha/beta hydrolase"/>
    <property type="match status" value="1"/>
</dbReference>
<dbReference type="AlphaFoldDB" id="A0A1H2SQQ8"/>
<dbReference type="Proteomes" id="UP000199529">
    <property type="component" value="Unassembled WGS sequence"/>
</dbReference>
<evidence type="ECO:0000313" key="3">
    <source>
        <dbReference type="EMBL" id="SDW33384.1"/>
    </source>
</evidence>
<evidence type="ECO:0000313" key="4">
    <source>
        <dbReference type="Proteomes" id="UP000199529"/>
    </source>
</evidence>
<protein>
    <submittedName>
        <fullName evidence="3">TAP-like protein</fullName>
    </submittedName>
</protein>
<keyword evidence="4" id="KW-1185">Reference proteome</keyword>
<feature type="domain" description="Peptidase S33 tripeptidyl aminopeptidase-like C-terminal" evidence="2">
    <location>
        <begin position="417"/>
        <end position="510"/>
    </location>
</feature>
<gene>
    <name evidence="3" type="ORF">SAMN05216215_1002283</name>
</gene>
<feature type="chain" id="PRO_5011770819" evidence="1">
    <location>
        <begin position="27"/>
        <end position="543"/>
    </location>
</feature>
<dbReference type="SUPFAM" id="SSF53474">
    <property type="entry name" value="alpha/beta-Hydrolases"/>
    <property type="match status" value="1"/>
</dbReference>
<dbReference type="Pfam" id="PF08386">
    <property type="entry name" value="Abhydrolase_4"/>
    <property type="match status" value="1"/>
</dbReference>
<dbReference type="InterPro" id="IPR013595">
    <property type="entry name" value="Pept_S33_TAP-like_C"/>
</dbReference>
<organism evidence="3 4">
    <name type="scientific">Saccharopolyspora shandongensis</name>
    <dbReference type="NCBI Taxonomy" id="418495"/>
    <lineage>
        <taxon>Bacteria</taxon>
        <taxon>Bacillati</taxon>
        <taxon>Actinomycetota</taxon>
        <taxon>Actinomycetes</taxon>
        <taxon>Pseudonocardiales</taxon>
        <taxon>Pseudonocardiaceae</taxon>
        <taxon>Saccharopolyspora</taxon>
    </lineage>
</organism>
<feature type="signal peptide" evidence="1">
    <location>
        <begin position="1"/>
        <end position="26"/>
    </location>
</feature>
<proteinExistence type="predicted"/>
<dbReference type="STRING" id="418495.SAMN05216215_1002283"/>
<evidence type="ECO:0000256" key="1">
    <source>
        <dbReference type="SAM" id="SignalP"/>
    </source>
</evidence>
<evidence type="ECO:0000259" key="2">
    <source>
        <dbReference type="Pfam" id="PF08386"/>
    </source>
</evidence>
<dbReference type="OrthoDB" id="4273853at2"/>
<dbReference type="InterPro" id="IPR029058">
    <property type="entry name" value="AB_hydrolase_fold"/>
</dbReference>
<reference evidence="4" key="1">
    <citation type="submission" date="2016-10" db="EMBL/GenBank/DDBJ databases">
        <authorList>
            <person name="Varghese N."/>
            <person name="Submissions S."/>
        </authorList>
    </citation>
    <scope>NUCLEOTIDE SEQUENCE [LARGE SCALE GENOMIC DNA]</scope>
    <source>
        <strain evidence="4">CGMCC 4.3530</strain>
    </source>
</reference>